<dbReference type="SUPFAM" id="SSF81324">
    <property type="entry name" value="Voltage-gated potassium channels"/>
    <property type="match status" value="1"/>
</dbReference>
<dbReference type="SUPFAM" id="SSF81296">
    <property type="entry name" value="E set domains"/>
    <property type="match status" value="1"/>
</dbReference>
<dbReference type="Proteomes" id="UP000314986">
    <property type="component" value="Unassembled WGS sequence"/>
</dbReference>
<dbReference type="KEGG" id="cmk:103186046"/>
<feature type="transmembrane region" description="Helical" evidence="19">
    <location>
        <begin position="165"/>
        <end position="189"/>
    </location>
</feature>
<dbReference type="AlphaFoldDB" id="V9KNS2"/>
<dbReference type="OrthoDB" id="273257at2759"/>
<evidence type="ECO:0000313" key="24">
    <source>
        <dbReference type="Proteomes" id="UP000314986"/>
    </source>
</evidence>
<dbReference type="PANTHER" id="PTHR11767">
    <property type="entry name" value="INWARD RECTIFIER POTASSIUM CHANNEL"/>
    <property type="match status" value="1"/>
</dbReference>
<dbReference type="InterPro" id="IPR013518">
    <property type="entry name" value="K_chnl_inward-rec_Kir_cyto"/>
</dbReference>
<keyword evidence="7 19" id="KW-1133">Transmembrane helix</keyword>
<dbReference type="GeneID" id="103186046"/>
<reference evidence="22 24" key="3">
    <citation type="journal article" date="2014" name="Nature">
        <title>Elephant shark genome provides unique insights into gnathostome evolution.</title>
        <authorList>
            <consortium name="International Elephant Shark Genome Sequencing Consortium"/>
            <person name="Venkatesh B."/>
            <person name="Lee A.P."/>
            <person name="Ravi V."/>
            <person name="Maurya A.K."/>
            <person name="Lian M.M."/>
            <person name="Swann J.B."/>
            <person name="Ohta Y."/>
            <person name="Flajnik M.F."/>
            <person name="Sutoh Y."/>
            <person name="Kasahara M."/>
            <person name="Hoon S."/>
            <person name="Gangu V."/>
            <person name="Roy S.W."/>
            <person name="Irimia M."/>
            <person name="Korzh V."/>
            <person name="Kondrychyn I."/>
            <person name="Lim Z.W."/>
            <person name="Tay B.H."/>
            <person name="Tohari S."/>
            <person name="Kong K.W."/>
            <person name="Ho S."/>
            <person name="Lorente-Galdos B."/>
            <person name="Quilez J."/>
            <person name="Marques-Bonet T."/>
            <person name="Raney B.J."/>
            <person name="Ingham P.W."/>
            <person name="Tay A."/>
            <person name="Hillier L.W."/>
            <person name="Minx P."/>
            <person name="Boehm T."/>
            <person name="Wilson R.K."/>
            <person name="Brenner S."/>
            <person name="Warren W.C."/>
        </authorList>
    </citation>
    <scope>NUCLEOTIDE SEQUENCE</scope>
    <source>
        <tissue evidence="22">Heart</tissue>
    </source>
</reference>
<evidence type="ECO:0000256" key="14">
    <source>
        <dbReference type="ARBA" id="ARBA00067113"/>
    </source>
</evidence>
<feature type="compositionally biased region" description="Low complexity" evidence="18">
    <location>
        <begin position="25"/>
        <end position="38"/>
    </location>
</feature>
<evidence type="ECO:0000256" key="11">
    <source>
        <dbReference type="ARBA" id="ARBA00034430"/>
    </source>
</evidence>
<evidence type="ECO:0000256" key="19">
    <source>
        <dbReference type="SAM" id="Phobius"/>
    </source>
</evidence>
<dbReference type="Pfam" id="PF17655">
    <property type="entry name" value="IRK_C"/>
    <property type="match status" value="1"/>
</dbReference>
<dbReference type="Pfam" id="PF01007">
    <property type="entry name" value="IRK"/>
    <property type="match status" value="1"/>
</dbReference>
<dbReference type="InterPro" id="IPR014756">
    <property type="entry name" value="Ig_E-set"/>
</dbReference>
<keyword evidence="2 17" id="KW-0813">Transport</keyword>
<keyword evidence="10 17" id="KW-0407">Ion channel</keyword>
<comment type="function">
    <text evidence="12">Inward rectifier potassium channels are characterized by a greater tendency to allow potassium to flow into the cell rather than out of it. Their voltage dependence is regulated by the concentration of extracellular potassium; as external potassium is raised, the voltage range of the channel opening shifts to more positive voltages.</text>
</comment>
<dbReference type="Ensembl" id="ENSCMIT00000019005.1">
    <property type="protein sequence ID" value="ENSCMIP00000018651.1"/>
    <property type="gene ID" value="ENSCMIG00000008766.1"/>
</dbReference>
<dbReference type="FunFam" id="1.10.287.70:FF:000063">
    <property type="entry name" value="ATP-sensitive inward rectifier potassium channel 14"/>
    <property type="match status" value="1"/>
</dbReference>
<dbReference type="GO" id="GO:0005886">
    <property type="term" value="C:plasma membrane"/>
    <property type="evidence" value="ECO:0007669"/>
    <property type="project" value="TreeGrafter"/>
</dbReference>
<evidence type="ECO:0000256" key="3">
    <source>
        <dbReference type="ARBA" id="ARBA00022538"/>
    </source>
</evidence>
<evidence type="ECO:0000256" key="17">
    <source>
        <dbReference type="RuleBase" id="RU003822"/>
    </source>
</evidence>
<evidence type="ECO:0000256" key="8">
    <source>
        <dbReference type="ARBA" id="ARBA00023065"/>
    </source>
</evidence>
<dbReference type="Gene3D" id="1.10.287.70">
    <property type="match status" value="1"/>
</dbReference>
<feature type="domain" description="Potassium channel inwardly rectifying transmembrane" evidence="20">
    <location>
        <begin position="53"/>
        <end position="194"/>
    </location>
</feature>
<dbReference type="PRINTS" id="PR01320">
    <property type="entry name" value="KIRCHANNEL"/>
</dbReference>
<keyword evidence="24" id="KW-1185">Reference proteome</keyword>
<keyword evidence="8 17" id="KW-0406">Ion transport</keyword>
<dbReference type="GO" id="GO:1990573">
    <property type="term" value="P:potassium ion import across plasma membrane"/>
    <property type="evidence" value="ECO:0007669"/>
    <property type="project" value="TreeGrafter"/>
</dbReference>
<evidence type="ECO:0000259" key="21">
    <source>
        <dbReference type="Pfam" id="PF17655"/>
    </source>
</evidence>
<reference evidence="24" key="1">
    <citation type="journal article" date="2006" name="Science">
        <title>Ancient noncoding elements conserved in the human genome.</title>
        <authorList>
            <person name="Venkatesh B."/>
            <person name="Kirkness E.F."/>
            <person name="Loh Y.H."/>
            <person name="Halpern A.L."/>
            <person name="Lee A.P."/>
            <person name="Johnson J."/>
            <person name="Dandona N."/>
            <person name="Viswanathan L.D."/>
            <person name="Tay A."/>
            <person name="Venter J.C."/>
            <person name="Strausberg R.L."/>
            <person name="Brenner S."/>
        </authorList>
    </citation>
    <scope>NUCLEOTIDE SEQUENCE [LARGE SCALE GENOMIC DNA]</scope>
</reference>
<evidence type="ECO:0000256" key="4">
    <source>
        <dbReference type="ARBA" id="ARBA00022692"/>
    </source>
</evidence>
<evidence type="ECO:0000256" key="13">
    <source>
        <dbReference type="ARBA" id="ARBA00061031"/>
    </source>
</evidence>
<proteinExistence type="evidence at transcript level"/>
<evidence type="ECO:0000256" key="16">
    <source>
        <dbReference type="ARBA" id="ARBA00081412"/>
    </source>
</evidence>
<evidence type="ECO:0000256" key="12">
    <source>
        <dbReference type="ARBA" id="ARBA00054205"/>
    </source>
</evidence>
<reference evidence="23" key="4">
    <citation type="submission" date="2025-05" db="UniProtKB">
        <authorList>
            <consortium name="Ensembl"/>
        </authorList>
    </citation>
    <scope>IDENTIFICATION</scope>
</reference>
<dbReference type="EMBL" id="JW867744">
    <property type="protein sequence ID" value="AFP00262.1"/>
    <property type="molecule type" value="mRNA"/>
</dbReference>
<dbReference type="GO" id="GO:0034702">
    <property type="term" value="C:monoatomic ion channel complex"/>
    <property type="evidence" value="ECO:0007669"/>
    <property type="project" value="UniProtKB-KW"/>
</dbReference>
<gene>
    <name evidence="23" type="primary">LOC103186046</name>
</gene>
<sequence length="429" mass="48162">MGVVRAQMAPALASEEEEGAGPGEGPKATQNGQSQAQPQPRPRLPPGHQSRFVQKDGHCNLEFVNMEGKGQRYLTDIFTTCVDMRWRWMFLLFSVSFLSSWSLFGLTYWLIASANGDLESSADQPGRDPCFLHVRTFLAAFMFSLETQTSIGYGVRTVTESCPPAVITVALQCIAGCALDAFLIGAIMAKMARPKKRNETLQFSHHAVITQRDRKLCLMWRVGNLRRSHLVEAHVRAQLLRPRVTSEGEDLPLHQEDIDVGFDQGTDRVFLVSPLTIVHEIDEDSPLYDLGARDLEMADFEIIVILEGMVEATAMTTQCRGSYIPTEILWGFCFEPVLFEKDGHYEVDYTYFERVYQVLSTPLCSAREMAERKYINEQPPGTFCYENEVAILDQAGPDLLGEETAIHCPQTTPNLEPQNANSWLQQALT</sequence>
<dbReference type="STRING" id="7868.ENSCMIP00000018651"/>
<evidence type="ECO:0000256" key="18">
    <source>
        <dbReference type="SAM" id="MobiDB-lite"/>
    </source>
</evidence>
<name>V9KNS2_CALMI</name>
<evidence type="ECO:0000256" key="5">
    <source>
        <dbReference type="ARBA" id="ARBA00022882"/>
    </source>
</evidence>
<evidence type="ECO:0000259" key="20">
    <source>
        <dbReference type="Pfam" id="PF01007"/>
    </source>
</evidence>
<evidence type="ECO:0000256" key="6">
    <source>
        <dbReference type="ARBA" id="ARBA00022958"/>
    </source>
</evidence>
<evidence type="ECO:0000256" key="2">
    <source>
        <dbReference type="ARBA" id="ARBA00022448"/>
    </source>
</evidence>
<reference evidence="24" key="2">
    <citation type="journal article" date="2007" name="PLoS Biol.">
        <title>Survey sequencing and comparative analysis of the elephant shark (Callorhinchus milii) genome.</title>
        <authorList>
            <person name="Venkatesh B."/>
            <person name="Kirkness E.F."/>
            <person name="Loh Y.H."/>
            <person name="Halpern A.L."/>
            <person name="Lee A.P."/>
            <person name="Johnson J."/>
            <person name="Dandona N."/>
            <person name="Viswanathan L.D."/>
            <person name="Tay A."/>
            <person name="Venter J.C."/>
            <person name="Strausberg R.L."/>
            <person name="Brenner S."/>
        </authorList>
    </citation>
    <scope>NUCLEOTIDE SEQUENCE [LARGE SCALE GENOMIC DNA]</scope>
</reference>
<evidence type="ECO:0000256" key="9">
    <source>
        <dbReference type="ARBA" id="ARBA00023136"/>
    </source>
</evidence>
<feature type="region of interest" description="Disordered" evidence="18">
    <location>
        <begin position="1"/>
        <end position="51"/>
    </location>
</feature>
<feature type="domain" description="Inward rectifier potassium channel C-terminal" evidence="21">
    <location>
        <begin position="201"/>
        <end position="373"/>
    </location>
</feature>
<dbReference type="GO" id="GO:0005242">
    <property type="term" value="F:inward rectifier potassium channel activity"/>
    <property type="evidence" value="ECO:0007669"/>
    <property type="project" value="InterPro"/>
</dbReference>
<evidence type="ECO:0000313" key="23">
    <source>
        <dbReference type="Ensembl" id="ENSCMIP00000018651.1"/>
    </source>
</evidence>
<evidence type="ECO:0000256" key="15">
    <source>
        <dbReference type="ARBA" id="ARBA00080036"/>
    </source>
</evidence>
<dbReference type="GO" id="GO:0034765">
    <property type="term" value="P:regulation of monoatomic ion transmembrane transport"/>
    <property type="evidence" value="ECO:0007669"/>
    <property type="project" value="TreeGrafter"/>
</dbReference>
<dbReference type="Gene3D" id="2.60.40.1400">
    <property type="entry name" value="G protein-activated inward rectifier potassium channel 1"/>
    <property type="match status" value="1"/>
</dbReference>
<dbReference type="PANTHER" id="PTHR11767:SF40">
    <property type="entry name" value="ATP-SENSITIVE INWARD RECTIFIER POTASSIUM CHANNEL 14"/>
    <property type="match status" value="1"/>
</dbReference>
<comment type="subcellular location">
    <subcellularLocation>
        <location evidence="1 17">Membrane</location>
        <topology evidence="1 17">Multi-pass membrane protein</topology>
    </subcellularLocation>
</comment>
<feature type="transmembrane region" description="Helical" evidence="19">
    <location>
        <begin position="88"/>
        <end position="111"/>
    </location>
</feature>
<comment type="catalytic activity">
    <reaction evidence="11">
        <text>K(+)(in) = K(+)(out)</text>
        <dbReference type="Rhea" id="RHEA:29463"/>
        <dbReference type="ChEBI" id="CHEBI:29103"/>
    </reaction>
</comment>
<dbReference type="InterPro" id="IPR016449">
    <property type="entry name" value="K_chnl_inward-rec_Kir"/>
</dbReference>
<dbReference type="OMA" id="CHNGWAP"/>
<protein>
    <recommendedName>
        <fullName evidence="14">ATP-sensitive inward rectifier potassium channel 14</fullName>
    </recommendedName>
    <alternativeName>
        <fullName evidence="16">Inward rectifier K(+) channel Kir2.4</fullName>
    </alternativeName>
    <alternativeName>
        <fullName evidence="15">Potassium channel, inwardly rectifying subfamily J member 14</fullName>
    </alternativeName>
</protein>
<accession>V9KNS2</accession>
<keyword evidence="6 17" id="KW-0630">Potassium</keyword>
<dbReference type="InterPro" id="IPR040445">
    <property type="entry name" value="Kir_TM"/>
</dbReference>
<keyword evidence="9 19" id="KW-0472">Membrane</keyword>
<evidence type="ECO:0000256" key="7">
    <source>
        <dbReference type="ARBA" id="ARBA00022989"/>
    </source>
</evidence>
<keyword evidence="5 17" id="KW-0851">Voltage-gated channel</keyword>
<evidence type="ECO:0000256" key="10">
    <source>
        <dbReference type="ARBA" id="ARBA00023303"/>
    </source>
</evidence>
<keyword evidence="4 17" id="KW-0812">Transmembrane</keyword>
<dbReference type="GeneTree" id="ENSGT01030000234586"/>
<comment type="similarity">
    <text evidence="13">Belongs to the inward rectifier-type potassium channel (TC 1.A.2.1) family. KCNJ14 subfamily.</text>
</comment>
<dbReference type="FunFam" id="2.60.40.1400:FF:000001">
    <property type="entry name" value="G protein-activated inward rectifier potassium channel 2"/>
    <property type="match status" value="1"/>
</dbReference>
<evidence type="ECO:0000256" key="1">
    <source>
        <dbReference type="ARBA" id="ARBA00004141"/>
    </source>
</evidence>
<organism evidence="22">
    <name type="scientific">Callorhinchus milii</name>
    <name type="common">Ghost shark</name>
    <dbReference type="NCBI Taxonomy" id="7868"/>
    <lineage>
        <taxon>Eukaryota</taxon>
        <taxon>Metazoa</taxon>
        <taxon>Chordata</taxon>
        <taxon>Craniata</taxon>
        <taxon>Vertebrata</taxon>
        <taxon>Chondrichthyes</taxon>
        <taxon>Holocephali</taxon>
        <taxon>Chimaeriformes</taxon>
        <taxon>Callorhinchidae</taxon>
        <taxon>Callorhinchus</taxon>
    </lineage>
</organism>
<evidence type="ECO:0000313" key="22">
    <source>
        <dbReference type="EMBL" id="AFP00262.1"/>
    </source>
</evidence>
<keyword evidence="3 17" id="KW-0633">Potassium transport</keyword>
<dbReference type="InterPro" id="IPR041647">
    <property type="entry name" value="IRK_C"/>
</dbReference>